<keyword evidence="3" id="KW-0238">DNA-binding</keyword>
<keyword evidence="4" id="KW-0804">Transcription</keyword>
<keyword evidence="2" id="KW-0805">Transcription regulation</keyword>
<dbReference type="Pfam" id="PF13411">
    <property type="entry name" value="MerR_1"/>
    <property type="match status" value="1"/>
</dbReference>
<evidence type="ECO:0000256" key="2">
    <source>
        <dbReference type="ARBA" id="ARBA00023015"/>
    </source>
</evidence>
<sequence length="351" mass="37742">MSPRVRHLRPSELARQLGISAKALRLYEQRGLVAPGRTPAGWRAYDPAQIDRVTDIVALRGFGLSLSQIEQLLKGQSKGLGPVLTAHQAALEDRIAVLAQTLEKVRRFQRGQAATMQEARRRAAPATTFQVTLELPWPWGGEPFTLDVRPLTYITGPLGSGKTRLALRLAETLPDAAFLGLDRSSDNAAAAHTRRDSDPALRLRVDAAMASLIADGATESDALLALVVALQCERPAVLVIDLVEQGLDAVTQKSVGAHLRQLAGTAGPRALVLLTRSSAMLDLSAVGPDETIILCPANHSPPIQVVPHPSAPGYEALATCLAAPEVRARTEGTIAWRPVSEHDREQRNASW</sequence>
<feature type="domain" description="HTH merR-type" evidence="5">
    <location>
        <begin position="7"/>
        <end position="75"/>
    </location>
</feature>
<dbReference type="Gene3D" id="1.10.1660.10">
    <property type="match status" value="1"/>
</dbReference>
<dbReference type="SUPFAM" id="SSF52540">
    <property type="entry name" value="P-loop containing nucleoside triphosphate hydrolases"/>
    <property type="match status" value="1"/>
</dbReference>
<dbReference type="PANTHER" id="PTHR30204">
    <property type="entry name" value="REDOX-CYCLING DRUG-SENSING TRANSCRIPTIONAL ACTIVATOR SOXR"/>
    <property type="match status" value="1"/>
</dbReference>
<organism evidence="6 7">
    <name type="scientific">Bradyrhizobium ontarionense</name>
    <dbReference type="NCBI Taxonomy" id="2898149"/>
    <lineage>
        <taxon>Bacteria</taxon>
        <taxon>Pseudomonadati</taxon>
        <taxon>Pseudomonadota</taxon>
        <taxon>Alphaproteobacteria</taxon>
        <taxon>Hyphomicrobiales</taxon>
        <taxon>Nitrobacteraceae</taxon>
        <taxon>Bradyrhizobium</taxon>
    </lineage>
</organism>
<dbReference type="InterPro" id="IPR009061">
    <property type="entry name" value="DNA-bd_dom_put_sf"/>
</dbReference>
<protein>
    <submittedName>
        <fullName evidence="6">MerR family transcriptional regulator</fullName>
    </submittedName>
</protein>
<evidence type="ECO:0000256" key="3">
    <source>
        <dbReference type="ARBA" id="ARBA00023125"/>
    </source>
</evidence>
<dbReference type="SMART" id="SM00422">
    <property type="entry name" value="HTH_MERR"/>
    <property type="match status" value="1"/>
</dbReference>
<dbReference type="SUPFAM" id="SSF46955">
    <property type="entry name" value="Putative DNA-binding domain"/>
    <property type="match status" value="1"/>
</dbReference>
<evidence type="ECO:0000256" key="1">
    <source>
        <dbReference type="ARBA" id="ARBA00022491"/>
    </source>
</evidence>
<dbReference type="PROSITE" id="PS00552">
    <property type="entry name" value="HTH_MERR_1"/>
    <property type="match status" value="1"/>
</dbReference>
<dbReference type="InterPro" id="IPR000551">
    <property type="entry name" value="MerR-type_HTH_dom"/>
</dbReference>
<evidence type="ECO:0000313" key="6">
    <source>
        <dbReference type="EMBL" id="UFZ05997.1"/>
    </source>
</evidence>
<dbReference type="InterPro" id="IPR027417">
    <property type="entry name" value="P-loop_NTPase"/>
</dbReference>
<dbReference type="CDD" id="cd00592">
    <property type="entry name" value="HTH_MerR-like"/>
    <property type="match status" value="1"/>
</dbReference>
<dbReference type="PANTHER" id="PTHR30204:SF69">
    <property type="entry name" value="MERR-FAMILY TRANSCRIPTIONAL REGULATOR"/>
    <property type="match status" value="1"/>
</dbReference>
<evidence type="ECO:0000256" key="4">
    <source>
        <dbReference type="ARBA" id="ARBA00023163"/>
    </source>
</evidence>
<keyword evidence="1" id="KW-0678">Repressor</keyword>
<dbReference type="EMBL" id="CP088156">
    <property type="protein sequence ID" value="UFZ05997.1"/>
    <property type="molecule type" value="Genomic_DNA"/>
</dbReference>
<dbReference type="Gene3D" id="3.40.50.300">
    <property type="entry name" value="P-loop containing nucleotide triphosphate hydrolases"/>
    <property type="match status" value="1"/>
</dbReference>
<accession>A0ABY3RG74</accession>
<dbReference type="PROSITE" id="PS50937">
    <property type="entry name" value="HTH_MERR_2"/>
    <property type="match status" value="1"/>
</dbReference>
<evidence type="ECO:0000259" key="5">
    <source>
        <dbReference type="PROSITE" id="PS50937"/>
    </source>
</evidence>
<dbReference type="InterPro" id="IPR047057">
    <property type="entry name" value="MerR_fam"/>
</dbReference>
<evidence type="ECO:0000313" key="7">
    <source>
        <dbReference type="Proteomes" id="UP001431010"/>
    </source>
</evidence>
<reference evidence="6" key="1">
    <citation type="journal article" date="2024" name="Antonie Van Leeuwenhoek">
        <title>Bradyrhizobium ontarionense sp. nov., a novel bacterial symbiont isolated from Aeschynomene indica (Indian jointvetch), harbours photosynthesis, nitrogen fixation and nitrous oxide (N2O) reductase genes.</title>
        <authorList>
            <person name="Bromfield E.S.P."/>
            <person name="Cloutier S."/>
        </authorList>
    </citation>
    <scope>NUCLEOTIDE SEQUENCE</scope>
    <source>
        <strain evidence="6">A19</strain>
    </source>
</reference>
<keyword evidence="7" id="KW-1185">Reference proteome</keyword>
<gene>
    <name evidence="6" type="ORF">LQG66_06725</name>
</gene>
<proteinExistence type="predicted"/>
<dbReference type="Proteomes" id="UP001431010">
    <property type="component" value="Chromosome"/>
</dbReference>
<name>A0ABY3RG74_9BRAD</name>
<dbReference type="RefSeq" id="WP_231324662.1">
    <property type="nucleotide sequence ID" value="NZ_CP088156.1"/>
</dbReference>